<accession>A0A1H9XGX3</accession>
<evidence type="ECO:0000313" key="1">
    <source>
        <dbReference type="EMBL" id="SES45309.1"/>
    </source>
</evidence>
<name>A0A1H9XGX3_9PSEU</name>
<evidence type="ECO:0000313" key="2">
    <source>
        <dbReference type="Proteomes" id="UP000199051"/>
    </source>
</evidence>
<keyword evidence="2" id="KW-1185">Reference proteome</keyword>
<dbReference type="Proteomes" id="UP000199051">
    <property type="component" value="Unassembled WGS sequence"/>
</dbReference>
<dbReference type="STRING" id="155974.SAMN04487818_11559"/>
<dbReference type="EMBL" id="FOGI01000015">
    <property type="protein sequence ID" value="SES45309.1"/>
    <property type="molecule type" value="Genomic_DNA"/>
</dbReference>
<reference evidence="2" key="1">
    <citation type="submission" date="2016-10" db="EMBL/GenBank/DDBJ databases">
        <authorList>
            <person name="Varghese N."/>
            <person name="Submissions S."/>
        </authorList>
    </citation>
    <scope>NUCLEOTIDE SEQUENCE [LARGE SCALE GENOMIC DNA]</scope>
    <source>
        <strain evidence="2">DSM 44260</strain>
    </source>
</reference>
<organism evidence="1 2">
    <name type="scientific">Actinokineospora terrae</name>
    <dbReference type="NCBI Taxonomy" id="155974"/>
    <lineage>
        <taxon>Bacteria</taxon>
        <taxon>Bacillati</taxon>
        <taxon>Actinomycetota</taxon>
        <taxon>Actinomycetes</taxon>
        <taxon>Pseudonocardiales</taxon>
        <taxon>Pseudonocardiaceae</taxon>
        <taxon>Actinokineospora</taxon>
    </lineage>
</organism>
<dbReference type="AlphaFoldDB" id="A0A1H9XGX3"/>
<proteinExistence type="predicted"/>
<gene>
    <name evidence="1" type="ORF">SAMN04487818_11559</name>
</gene>
<protein>
    <submittedName>
        <fullName evidence="1">Uncharacterized protein</fullName>
    </submittedName>
</protein>
<sequence>MAESPQSGMRFTVGNTNAPTVQAANVFGGIQVGSQGPADSRYSELVRELAPRDSLHGRQGEIADLTTFCLADDVESPYQIWQGPAWAGKTALLSWFVLNPPPGVRIVSFFVTSRYAGHDNRDGFLQVVLEQLATVLDRPLPPISWPHTLQADFRGMLSDAARELAKVGTRLVLVVDGLDEDQGATTDPGAHSIAALLPGEPSDGLRVVVSTRPNPSPPRDVPDHHPLVSASRRVVLLAPSPEAQVIRVDMEREVERLVDGSARERELLSLLTVARTGLTVSDLVELTGWLRRATTRLLNSVTGRTFMPRSTRANGETAFVLGHKDLQDTAEGFLDPTVTVDVVERFHQWANRYRVAQWPDNTPHYLMDGYAGLLQRTNDIDRLVALATDRARHEWMSLIGAATLALTEVIQVQNVLGPTGDDLVRMARLSLHAEYLAERWPRFPPELPGLWVAAGHRDRAEALMVSFATVRDQAEALLGMIGVDLEESTVTEVISLCARSLSPFDQAEVLSTLGEVLVRTGQVRRAAEAIAGIDQAALRLPAVLAVLRHVVLSGDKELMDYLVELAGPDDGRTAAEAVVVGAEDPHLAVSMCDGIESDFLHATALVSVAGVLAMSEARHQVLGVVVGALRVVANHQSPEVTAEVVLRAIEVVQKVESRAIVGHLINTLLDHLDSTRARPMRAATIVRLLDTVIEPLTDGELARVQVLIADIKAAGTPDKEFVRLVAQLQSVEAALATVSSMSSPWDRIDGLLAVARQCCRSSDLERAVHLLDTVQREVLAAAEPVQWSGVLTSVLEAIAAQSMPTADDRVVHDEHEPQEPMPWLVQVISSGLRDGNLGAVEAALWELVPLARFLGRRLVQLAEDLADFGQYQWIDRLVADIPPEEAARVRVAILYRLVEKGDHDGYAHQFLADTYTLCVGKDGDREFSIVNDGVIADVAIAASEISVPTALRFASRLRATATHVDVILQIVTNIVDRLRDIDLADLQAEVEQLICRAGTGDNVLLLRVHLHCLIGEAGAGERMADLIESSTIQAKAMVALMQAAHRVGDVGRANHLFERVKTISYLMSRPASRDQVSVMLAIGAHEIGWVDRAVALVTAIDHIQCRVEALVALIQRTPWSQRTELLMQALRCGRLGLVMPVLVEHPEVVAALVQEAEKLS</sequence>